<reference evidence="6" key="1">
    <citation type="submission" date="2019-08" db="EMBL/GenBank/DDBJ databases">
        <authorList>
            <person name="Kucharzyk K."/>
            <person name="Murdoch R.W."/>
            <person name="Higgins S."/>
            <person name="Loffler F."/>
        </authorList>
    </citation>
    <scope>NUCLEOTIDE SEQUENCE</scope>
</reference>
<name>A0A645AFM7_9ZZZZ</name>
<comment type="caution">
    <text evidence="6">The sequence shown here is derived from an EMBL/GenBank/DDBJ whole genome shotgun (WGS) entry which is preliminary data.</text>
</comment>
<evidence type="ECO:0000256" key="2">
    <source>
        <dbReference type="ARBA" id="ARBA00022730"/>
    </source>
</evidence>
<evidence type="ECO:0000259" key="5">
    <source>
        <dbReference type="SMART" id="SM00363"/>
    </source>
</evidence>
<keyword evidence="2" id="KW-0699">rRNA-binding</keyword>
<dbReference type="Gene3D" id="3.10.290.10">
    <property type="entry name" value="RNA-binding S4 domain"/>
    <property type="match status" value="1"/>
</dbReference>
<evidence type="ECO:0000256" key="1">
    <source>
        <dbReference type="ARBA" id="ARBA00022555"/>
    </source>
</evidence>
<proteinExistence type="inferred from homology"/>
<protein>
    <recommendedName>
        <fullName evidence="5">RNA-binding S4 domain-containing protein</fullName>
    </recommendedName>
</protein>
<dbReference type="SUPFAM" id="SSF55174">
    <property type="entry name" value="Alpha-L RNA-binding motif"/>
    <property type="match status" value="1"/>
</dbReference>
<dbReference type="AlphaFoldDB" id="A0A645AFM7"/>
<evidence type="ECO:0000256" key="4">
    <source>
        <dbReference type="ARBA" id="ARBA00022917"/>
    </source>
</evidence>
<dbReference type="CDD" id="cd00165">
    <property type="entry name" value="S4"/>
    <property type="match status" value="1"/>
</dbReference>
<evidence type="ECO:0000256" key="3">
    <source>
        <dbReference type="ARBA" id="ARBA00022884"/>
    </source>
</evidence>
<keyword evidence="3" id="KW-0694">RNA-binding</keyword>
<keyword evidence="1" id="KW-0820">tRNA-binding</keyword>
<sequence>MRIDKYLKVSRILKRRTVSKELALHQRIEVNGKSVKPSYDVKPGDCITITFGQRQMTVKVLETSNFSKKADAPMMYEVLEEKWLEENCCE</sequence>
<dbReference type="InterPro" id="IPR036986">
    <property type="entry name" value="S4_RNA-bd_sf"/>
</dbReference>
<dbReference type="GO" id="GO:0000049">
    <property type="term" value="F:tRNA binding"/>
    <property type="evidence" value="ECO:0007669"/>
    <property type="project" value="UniProtKB-KW"/>
</dbReference>
<keyword evidence="4" id="KW-0648">Protein biosynthesis</keyword>
<organism evidence="6">
    <name type="scientific">bioreactor metagenome</name>
    <dbReference type="NCBI Taxonomy" id="1076179"/>
    <lineage>
        <taxon>unclassified sequences</taxon>
        <taxon>metagenomes</taxon>
        <taxon>ecological metagenomes</taxon>
    </lineage>
</organism>
<dbReference type="SMART" id="SM00363">
    <property type="entry name" value="S4"/>
    <property type="match status" value="1"/>
</dbReference>
<feature type="domain" description="RNA-binding S4" evidence="5">
    <location>
        <begin position="1"/>
        <end position="62"/>
    </location>
</feature>
<dbReference type="PIRSF" id="PIRSF038881">
    <property type="entry name" value="RNAbp_HP1423"/>
    <property type="match status" value="1"/>
</dbReference>
<dbReference type="InterPro" id="IPR025490">
    <property type="entry name" value="RqcP"/>
</dbReference>
<dbReference type="PROSITE" id="PS50889">
    <property type="entry name" value="S4"/>
    <property type="match status" value="1"/>
</dbReference>
<dbReference type="GO" id="GO:0006412">
    <property type="term" value="P:translation"/>
    <property type="evidence" value="ECO:0007669"/>
    <property type="project" value="UniProtKB-KW"/>
</dbReference>
<dbReference type="InterPro" id="IPR002942">
    <property type="entry name" value="S4_RNA-bd"/>
</dbReference>
<dbReference type="GO" id="GO:0019843">
    <property type="term" value="F:rRNA binding"/>
    <property type="evidence" value="ECO:0007669"/>
    <property type="project" value="UniProtKB-KW"/>
</dbReference>
<gene>
    <name evidence="6" type="ORF">SDC9_98765</name>
</gene>
<evidence type="ECO:0000313" key="6">
    <source>
        <dbReference type="EMBL" id="MPM52012.1"/>
    </source>
</evidence>
<accession>A0A645AFM7</accession>
<dbReference type="HAMAP" id="MF_00871">
    <property type="entry name" value="RqcP"/>
    <property type="match status" value="1"/>
</dbReference>
<dbReference type="EMBL" id="VSSQ01013675">
    <property type="protein sequence ID" value="MPM52012.1"/>
    <property type="molecule type" value="Genomic_DNA"/>
</dbReference>
<dbReference type="Pfam" id="PF01479">
    <property type="entry name" value="S4"/>
    <property type="match status" value="1"/>
</dbReference>